<sequence>MSFQIHYNAATRVVRACFFGRYLASTRCWAALLWAPCTKGFYSSRVIAKEARMLGHRIRPFIVGAEAERWLLDWGCADPY</sequence>
<organism evidence="1 2">
    <name type="scientific">Microbulbifer rhizosphaerae</name>
    <dbReference type="NCBI Taxonomy" id="1562603"/>
    <lineage>
        <taxon>Bacteria</taxon>
        <taxon>Pseudomonadati</taxon>
        <taxon>Pseudomonadota</taxon>
        <taxon>Gammaproteobacteria</taxon>
        <taxon>Cellvibrionales</taxon>
        <taxon>Microbulbiferaceae</taxon>
        <taxon>Microbulbifer</taxon>
    </lineage>
</organism>
<dbReference type="RefSeq" id="WP_183462390.1">
    <property type="nucleotide sequence ID" value="NZ_JACHWZ010000020.1"/>
</dbReference>
<proteinExistence type="predicted"/>
<gene>
    <name evidence="1" type="ORF">FHS09_003643</name>
</gene>
<dbReference type="AlphaFoldDB" id="A0A7W4WEI8"/>
<evidence type="ECO:0000313" key="1">
    <source>
        <dbReference type="EMBL" id="MBB3062794.1"/>
    </source>
</evidence>
<protein>
    <submittedName>
        <fullName evidence="1">Uncharacterized protein</fullName>
    </submittedName>
</protein>
<dbReference type="EMBL" id="JACHWZ010000020">
    <property type="protein sequence ID" value="MBB3062794.1"/>
    <property type="molecule type" value="Genomic_DNA"/>
</dbReference>
<evidence type="ECO:0000313" key="2">
    <source>
        <dbReference type="Proteomes" id="UP000535937"/>
    </source>
</evidence>
<keyword evidence="2" id="KW-1185">Reference proteome</keyword>
<accession>A0A7W4WEI8</accession>
<reference evidence="1 2" key="1">
    <citation type="submission" date="2020-08" db="EMBL/GenBank/DDBJ databases">
        <title>Genomic Encyclopedia of Type Strains, Phase III (KMG-III): the genomes of soil and plant-associated and newly described type strains.</title>
        <authorList>
            <person name="Whitman W."/>
        </authorList>
    </citation>
    <scope>NUCLEOTIDE SEQUENCE [LARGE SCALE GENOMIC DNA]</scope>
    <source>
        <strain evidence="1 2">CECT 8799</strain>
    </source>
</reference>
<name>A0A7W4WEI8_9GAMM</name>
<comment type="caution">
    <text evidence="1">The sequence shown here is derived from an EMBL/GenBank/DDBJ whole genome shotgun (WGS) entry which is preliminary data.</text>
</comment>
<dbReference type="Proteomes" id="UP000535937">
    <property type="component" value="Unassembled WGS sequence"/>
</dbReference>